<evidence type="ECO:0000256" key="1">
    <source>
        <dbReference type="ARBA" id="ARBA00001917"/>
    </source>
</evidence>
<dbReference type="EC" id="1.18.1.-" evidence="9"/>
<evidence type="ECO:0000259" key="10">
    <source>
        <dbReference type="PROSITE" id="PS50902"/>
    </source>
</evidence>
<comment type="similarity">
    <text evidence="9">Belongs to the NADPH-dependent diflavin oxidoreductase NDOR1 family.</text>
</comment>
<dbReference type="Pfam" id="PF00175">
    <property type="entry name" value="NAD_binding_1"/>
    <property type="match status" value="1"/>
</dbReference>
<proteinExistence type="inferred from homology"/>
<dbReference type="InterPro" id="IPR003097">
    <property type="entry name" value="CysJ-like_FAD-binding"/>
</dbReference>
<feature type="binding site" evidence="9">
    <location>
        <position position="457"/>
    </location>
    <ligand>
        <name>NADP(+)</name>
        <dbReference type="ChEBI" id="CHEBI:58349"/>
    </ligand>
</feature>
<dbReference type="SUPFAM" id="SSF52343">
    <property type="entry name" value="Ferredoxin reductase-like, C-terminal NADP-linked domain"/>
    <property type="match status" value="1"/>
</dbReference>
<dbReference type="GO" id="GO:0010181">
    <property type="term" value="F:FMN binding"/>
    <property type="evidence" value="ECO:0007669"/>
    <property type="project" value="UniProtKB-UniRule"/>
</dbReference>
<dbReference type="PROSITE" id="PS51384">
    <property type="entry name" value="FAD_FR"/>
    <property type="match status" value="1"/>
</dbReference>
<protein>
    <recommendedName>
        <fullName evidence="9">NADPH-dependent diflavin oxidoreductase 1</fullName>
        <ecNumber evidence="9">1.18.1.-</ecNumber>
    </recommendedName>
    <alternativeName>
        <fullName evidence="9">NADPH-dependent FMN and FAD-containing oxidoreductase</fullName>
    </alternativeName>
</protein>
<evidence type="ECO:0000313" key="13">
    <source>
        <dbReference type="Proteomes" id="UP000813824"/>
    </source>
</evidence>
<dbReference type="HAMAP" id="MF_03178">
    <property type="entry name" value="NDOR1"/>
    <property type="match status" value="1"/>
</dbReference>
<dbReference type="SUPFAM" id="SSF63380">
    <property type="entry name" value="Riboflavin synthase domain-like"/>
    <property type="match status" value="1"/>
</dbReference>
<dbReference type="GO" id="GO:0016226">
    <property type="term" value="P:iron-sulfur cluster assembly"/>
    <property type="evidence" value="ECO:0007669"/>
    <property type="project" value="UniProtKB-UniRule"/>
</dbReference>
<dbReference type="Pfam" id="PF00667">
    <property type="entry name" value="FAD_binding_1"/>
    <property type="match status" value="1"/>
</dbReference>
<dbReference type="GO" id="GO:0050661">
    <property type="term" value="F:NADP binding"/>
    <property type="evidence" value="ECO:0007669"/>
    <property type="project" value="UniProtKB-UniRule"/>
</dbReference>
<dbReference type="GO" id="GO:0050660">
    <property type="term" value="F:flavin adenine dinucleotide binding"/>
    <property type="evidence" value="ECO:0007669"/>
    <property type="project" value="UniProtKB-UniRule"/>
</dbReference>
<dbReference type="SUPFAM" id="SSF52218">
    <property type="entry name" value="Flavoproteins"/>
    <property type="match status" value="1"/>
</dbReference>
<keyword evidence="6 9" id="KW-0274">FAD</keyword>
<dbReference type="GO" id="GO:0005829">
    <property type="term" value="C:cytosol"/>
    <property type="evidence" value="ECO:0007669"/>
    <property type="project" value="TreeGrafter"/>
</dbReference>
<evidence type="ECO:0000256" key="6">
    <source>
        <dbReference type="ARBA" id="ARBA00022827"/>
    </source>
</evidence>
<evidence type="ECO:0000256" key="4">
    <source>
        <dbReference type="ARBA" id="ARBA00022630"/>
    </source>
</evidence>
<comment type="subcellular location">
    <subcellularLocation>
        <location evidence="9">Cytoplasm</location>
    </subcellularLocation>
    <subcellularLocation>
        <location evidence="9">Mitochondrion</location>
    </subcellularLocation>
    <text evidence="9">Relocalizes to mitochondria after H(2)O(2) exposure.</text>
</comment>
<dbReference type="InterPro" id="IPR029039">
    <property type="entry name" value="Flavoprotein-like_sf"/>
</dbReference>
<dbReference type="PROSITE" id="PS50902">
    <property type="entry name" value="FLAVODOXIN_LIKE"/>
    <property type="match status" value="1"/>
</dbReference>
<evidence type="ECO:0000256" key="2">
    <source>
        <dbReference type="ARBA" id="ARBA00001974"/>
    </source>
</evidence>
<dbReference type="Gene3D" id="1.20.990.10">
    <property type="entry name" value="NADPH-cytochrome p450 Reductase, Chain A, domain 3"/>
    <property type="match status" value="1"/>
</dbReference>
<feature type="domain" description="FAD-binding FR-type" evidence="11">
    <location>
        <begin position="206"/>
        <end position="443"/>
    </location>
</feature>
<feature type="binding site" evidence="9">
    <location>
        <begin position="20"/>
        <end position="25"/>
    </location>
    <ligand>
        <name>FMN</name>
        <dbReference type="ChEBI" id="CHEBI:58210"/>
    </ligand>
</feature>
<dbReference type="Gene3D" id="3.40.50.80">
    <property type="entry name" value="Nucleotide-binding domain of ferredoxin-NADP reductase (FNR) module"/>
    <property type="match status" value="1"/>
</dbReference>
<comment type="subunit">
    <text evidence="9">Interacts with DRE2; as part of the cytosolic iron-sulfur (Fe-S) protein assembly (CIA) machinery.</text>
</comment>
<keyword evidence="13" id="KW-1185">Reference proteome</keyword>
<dbReference type="GO" id="GO:0160246">
    <property type="term" value="F:NADPH-iron-sulfur [2Fe-2S] protein oxidoreductase activity"/>
    <property type="evidence" value="ECO:0007669"/>
    <property type="project" value="InterPro"/>
</dbReference>
<dbReference type="PANTHER" id="PTHR19384">
    <property type="entry name" value="NITRIC OXIDE SYNTHASE-RELATED"/>
    <property type="match status" value="1"/>
</dbReference>
<feature type="binding site" evidence="9">
    <location>
        <begin position="67"/>
        <end position="70"/>
    </location>
    <ligand>
        <name>FMN</name>
        <dbReference type="ChEBI" id="CHEBI:58210"/>
    </ligand>
</feature>
<reference evidence="12" key="1">
    <citation type="journal article" date="2021" name="New Phytol.">
        <title>Evolutionary innovations through gain and loss of genes in the ectomycorrhizal Boletales.</title>
        <authorList>
            <person name="Wu G."/>
            <person name="Miyauchi S."/>
            <person name="Morin E."/>
            <person name="Kuo A."/>
            <person name="Drula E."/>
            <person name="Varga T."/>
            <person name="Kohler A."/>
            <person name="Feng B."/>
            <person name="Cao Y."/>
            <person name="Lipzen A."/>
            <person name="Daum C."/>
            <person name="Hundley H."/>
            <person name="Pangilinan J."/>
            <person name="Johnson J."/>
            <person name="Barry K."/>
            <person name="LaButti K."/>
            <person name="Ng V."/>
            <person name="Ahrendt S."/>
            <person name="Min B."/>
            <person name="Choi I.G."/>
            <person name="Park H."/>
            <person name="Plett J.M."/>
            <person name="Magnuson J."/>
            <person name="Spatafora J.W."/>
            <person name="Nagy L.G."/>
            <person name="Henrissat B."/>
            <person name="Grigoriev I.V."/>
            <person name="Yang Z.L."/>
            <person name="Xu J."/>
            <person name="Martin F.M."/>
        </authorList>
    </citation>
    <scope>NUCLEOTIDE SEQUENCE</scope>
    <source>
        <strain evidence="12">KKN 215</strain>
    </source>
</reference>
<comment type="caution">
    <text evidence="9">Lacks conserved residue(s) required for the propagation of feature annotation.</text>
</comment>
<dbReference type="PRINTS" id="PR00371">
    <property type="entry name" value="FPNCR"/>
</dbReference>
<comment type="function">
    <text evidence="9">NADPH-dependent reductase which is a central component of the cytosolic iron-sulfur (Fe-S) protein assembly (CIA) machinery. Transfers electrons from NADPH via its FAD and FMN prosthetic groups to the [2Fe-2S] cluster of DRE2, another key component of the CIA machinery. In turn, this reduced cluster provides electrons for assembly of cytosolic iron-sulfur cluster proteins. Positively controls H(2)O(2)-induced cell death.</text>
</comment>
<dbReference type="InterPro" id="IPR008254">
    <property type="entry name" value="Flavodoxin/NO_synth"/>
</dbReference>
<dbReference type="Proteomes" id="UP000813824">
    <property type="component" value="Unassembled WGS sequence"/>
</dbReference>
<feature type="binding site" evidence="9">
    <location>
        <begin position="521"/>
        <end position="525"/>
    </location>
    <ligand>
        <name>NADP(+)</name>
        <dbReference type="ChEBI" id="CHEBI:58349"/>
    </ligand>
</feature>
<dbReference type="InterPro" id="IPR017927">
    <property type="entry name" value="FAD-bd_FR_type"/>
</dbReference>
<dbReference type="InterPro" id="IPR028879">
    <property type="entry name" value="NDOR1"/>
</dbReference>
<dbReference type="InterPro" id="IPR001433">
    <property type="entry name" value="OxRdtase_FAD/NAD-bd"/>
</dbReference>
<comment type="catalytic activity">
    <reaction evidence="9">
        <text>2 oxidized [2Fe-2S]-[protein] + NADPH = 2 reduced [2Fe-2S]-[protein] + NADP(+) + H(+)</text>
        <dbReference type="Rhea" id="RHEA:67716"/>
        <dbReference type="Rhea" id="RHEA-COMP:17327"/>
        <dbReference type="Rhea" id="RHEA-COMP:17328"/>
        <dbReference type="ChEBI" id="CHEBI:15378"/>
        <dbReference type="ChEBI" id="CHEBI:33737"/>
        <dbReference type="ChEBI" id="CHEBI:33738"/>
        <dbReference type="ChEBI" id="CHEBI:57783"/>
        <dbReference type="ChEBI" id="CHEBI:58349"/>
    </reaction>
</comment>
<keyword evidence="5 9" id="KW-0288">FMN</keyword>
<evidence type="ECO:0000256" key="8">
    <source>
        <dbReference type="ARBA" id="ARBA00023002"/>
    </source>
</evidence>
<comment type="similarity">
    <text evidence="9">In the C-terminal section; belongs to the flavoprotein pyridine nucleotide cytochrome reductase family.</text>
</comment>
<evidence type="ECO:0000259" key="11">
    <source>
        <dbReference type="PROSITE" id="PS51384"/>
    </source>
</evidence>
<evidence type="ECO:0000256" key="7">
    <source>
        <dbReference type="ARBA" id="ARBA00022857"/>
    </source>
</evidence>
<keyword evidence="3 9" id="KW-0963">Cytoplasm</keyword>
<dbReference type="Gene3D" id="2.40.30.10">
    <property type="entry name" value="Translation factors"/>
    <property type="match status" value="1"/>
</dbReference>
<dbReference type="PRINTS" id="PR00369">
    <property type="entry name" value="FLAVODOXIN"/>
</dbReference>
<keyword evidence="4 9" id="KW-0285">Flavoprotein</keyword>
<feature type="binding site" evidence="9">
    <location>
        <begin position="381"/>
        <end position="384"/>
    </location>
    <ligand>
        <name>FAD</name>
        <dbReference type="ChEBI" id="CHEBI:57692"/>
    </ligand>
</feature>
<feature type="binding site" evidence="9">
    <location>
        <position position="596"/>
    </location>
    <ligand>
        <name>FAD</name>
        <dbReference type="ChEBI" id="CHEBI:57692"/>
    </ligand>
</feature>
<dbReference type="InterPro" id="IPR017938">
    <property type="entry name" value="Riboflavin_synthase-like_b-brl"/>
</dbReference>
<dbReference type="PANTHER" id="PTHR19384:SF10">
    <property type="entry name" value="NADPH-DEPENDENT DIFLAVIN OXIDOREDUCTASE 1"/>
    <property type="match status" value="1"/>
</dbReference>
<name>A0A8K0UJB2_9AGAR</name>
<gene>
    <name evidence="9" type="primary">TAH18</name>
    <name evidence="12" type="ORF">BXZ70DRAFT_897725</name>
</gene>
<evidence type="ECO:0000256" key="9">
    <source>
        <dbReference type="HAMAP-Rule" id="MF_03178"/>
    </source>
</evidence>
<feature type="binding site" evidence="9">
    <location>
        <begin position="512"/>
        <end position="513"/>
    </location>
    <ligand>
        <name>NADP(+)</name>
        <dbReference type="ChEBI" id="CHEBI:58349"/>
    </ligand>
</feature>
<feature type="binding site" evidence="9">
    <location>
        <position position="140"/>
    </location>
    <ligand>
        <name>FMN</name>
        <dbReference type="ChEBI" id="CHEBI:58210"/>
    </ligand>
</feature>
<dbReference type="Gene3D" id="3.40.50.360">
    <property type="match status" value="1"/>
</dbReference>
<dbReference type="OrthoDB" id="1856718at2759"/>
<comment type="caution">
    <text evidence="12">The sequence shown here is derived from an EMBL/GenBank/DDBJ whole genome shotgun (WGS) entry which is preliminary data.</text>
</comment>
<dbReference type="InterPro" id="IPR001094">
    <property type="entry name" value="Flavdoxin-like"/>
</dbReference>
<dbReference type="GO" id="GO:0005739">
    <property type="term" value="C:mitochondrion"/>
    <property type="evidence" value="ECO:0007669"/>
    <property type="project" value="UniProtKB-SubCell"/>
</dbReference>
<accession>A0A8K0UJB2</accession>
<dbReference type="InterPro" id="IPR039261">
    <property type="entry name" value="FNR_nucleotide-bd"/>
</dbReference>
<sequence length="597" mass="67221">MSPDVLDDEHPRNLTILYATETGNAQDVAERLARQCRQLHLIPKVFSVDAYSPEDIISETLIIFIIATAGSGKEPRSMTSLWTMLLRSDLPDDLFEDLDFAVFGLGDSAYEKFCWPAKLLARRLVSLGATEICERGEGDEQHHLGVDGGLEPWKAKLLEALSHLFPIPPGLEQPGETDTLPPARVAIVKSKESSPHEPADVLLKDEQYHLATLTRSDRITAADWYQDVRHVEFDVEKDLDYSPGDVAVIHPQIPPEQVDAFLICAGYANIADEEFTIEHTLTDQSLPDHMPRTITLRTLFSRYLDINAVPRRSFFSMLRYFVSDELEKEKIDEFLSPEGADELYEYTQLVHRSIREVLEEFRSARIPREYVFDLFPPLRPREFSIASSVHRFPRKVQLCIAIVQYRTRLKIPRRGVATTYLSSLQIGNKIPIGIKKGGLINLPADLETPIICVGPGTGIAPVRAVIEERALLGANENILYQGCRSALKDQFYQAEFESLVEKGSLTYRVARSRDGPEGVKRTYVQDLLLEDAERVWDIVGKKGGWLYISGSSNKMPAGVRAAVREAIVKHGGKTEEEAVEYVAAMEREGRLIEDCWS</sequence>
<comment type="cofactor">
    <cofactor evidence="2 9">
        <name>FAD</name>
        <dbReference type="ChEBI" id="CHEBI:57692"/>
    </cofactor>
</comment>
<dbReference type="InterPro" id="IPR001709">
    <property type="entry name" value="Flavoprot_Pyr_Nucl_cyt_Rdtase"/>
</dbReference>
<evidence type="ECO:0000256" key="3">
    <source>
        <dbReference type="ARBA" id="ARBA00022490"/>
    </source>
</evidence>
<dbReference type="InterPro" id="IPR023173">
    <property type="entry name" value="NADPH_Cyt_P450_Rdtase_alpha"/>
</dbReference>
<evidence type="ECO:0000256" key="5">
    <source>
        <dbReference type="ARBA" id="ARBA00022643"/>
    </source>
</evidence>
<dbReference type="EMBL" id="JAEVFJ010000030">
    <property type="protein sequence ID" value="KAH8093162.1"/>
    <property type="molecule type" value="Genomic_DNA"/>
</dbReference>
<dbReference type="AlphaFoldDB" id="A0A8K0UJB2"/>
<keyword evidence="9" id="KW-0496">Mitochondrion</keyword>
<keyword evidence="8 9" id="KW-0560">Oxidoreductase</keyword>
<dbReference type="GO" id="GO:0016651">
    <property type="term" value="F:oxidoreductase activity, acting on NAD(P)H"/>
    <property type="evidence" value="ECO:0007669"/>
    <property type="project" value="UniProtKB-UniRule"/>
</dbReference>
<evidence type="ECO:0000313" key="12">
    <source>
        <dbReference type="EMBL" id="KAH8093162.1"/>
    </source>
</evidence>
<organism evidence="12 13">
    <name type="scientific">Cristinia sonorae</name>
    <dbReference type="NCBI Taxonomy" id="1940300"/>
    <lineage>
        <taxon>Eukaryota</taxon>
        <taxon>Fungi</taxon>
        <taxon>Dikarya</taxon>
        <taxon>Basidiomycota</taxon>
        <taxon>Agaricomycotina</taxon>
        <taxon>Agaricomycetes</taxon>
        <taxon>Agaricomycetidae</taxon>
        <taxon>Agaricales</taxon>
        <taxon>Pleurotineae</taxon>
        <taxon>Stephanosporaceae</taxon>
        <taxon>Cristinia</taxon>
    </lineage>
</organism>
<dbReference type="Pfam" id="PF00258">
    <property type="entry name" value="Flavodoxin_1"/>
    <property type="match status" value="1"/>
</dbReference>
<comment type="similarity">
    <text evidence="9">In the N-terminal section; belongs to the flavodoxin family.</text>
</comment>
<feature type="domain" description="Flavodoxin-like" evidence="10">
    <location>
        <begin position="14"/>
        <end position="158"/>
    </location>
</feature>
<comment type="cofactor">
    <cofactor evidence="1 9">
        <name>FMN</name>
        <dbReference type="ChEBI" id="CHEBI:58210"/>
    </cofactor>
</comment>
<keyword evidence="7 9" id="KW-0521">NADP</keyword>